<keyword evidence="2" id="KW-1185">Reference proteome</keyword>
<dbReference type="EMBL" id="BAEH01000018">
    <property type="protein sequence ID" value="GAB17075.1"/>
    <property type="molecule type" value="Genomic_DNA"/>
</dbReference>
<accession>H0QW74</accession>
<dbReference type="SUPFAM" id="SSF51556">
    <property type="entry name" value="Metallo-dependent hydrolases"/>
    <property type="match status" value="1"/>
</dbReference>
<dbReference type="RefSeq" id="WP_007316413.1">
    <property type="nucleotide sequence ID" value="NZ_BAEH01000018.1"/>
</dbReference>
<dbReference type="eggNOG" id="COG2355">
    <property type="taxonomic scope" value="Bacteria"/>
</dbReference>
<gene>
    <name evidence="1" type="ORF">GOEFS_018_01070</name>
</gene>
<organism evidence="1 2">
    <name type="scientific">Gordonia effusa NBRC 100432</name>
    <dbReference type="NCBI Taxonomy" id="1077974"/>
    <lineage>
        <taxon>Bacteria</taxon>
        <taxon>Bacillati</taxon>
        <taxon>Actinomycetota</taxon>
        <taxon>Actinomycetes</taxon>
        <taxon>Mycobacteriales</taxon>
        <taxon>Gordoniaceae</taxon>
        <taxon>Gordonia</taxon>
    </lineage>
</organism>
<dbReference type="AlphaFoldDB" id="H0QW74"/>
<protein>
    <recommendedName>
        <fullName evidence="3">Sphingolipid ceramide N-deacylase</fullName>
    </recommendedName>
</protein>
<proteinExistence type="predicted"/>
<sequence>MRFGYRWRLPVVVMMIVGVVCGAIYAPTASAAPLASPAYDLAGRCLKLSDAAGHQIGAGPLTAKAAALGQFLLYRTDGKIVDADTSRGFVASSTPSSRSVWSIGRIGNRFRLTSSALPLSHNGVRIDFATGCRPFPEAELNVSGTPFAGTDSAGNLRGFVDSHAHLMASQYLGGELLCGTPYSPLGIVAALRDCPDHQPAGLPAIGEMVLSRPGPHDTSGWPSFSGWPRWDSLTHQQTYYRWIERAWRSGLRMIQNYYVQNRILCERYPLRDQPCDEMESVRIQHRMLLGLQSYVDAQAGGPGKGFLRIVSTAADARRVIAAGKVAVTLGIEVSEPFGCRETGRSCSAAAIDRSLNELSAMGIRQIILTHKFDNALGGTRFDQGTTGVAVNAGEVLATGHPWQTERCRTAQRDNPVVGYPRNQCNVRGLTSLGEYTVAGIIKRHMVIDVDHLSVKSATRVLDLVSSRGYPGVVSSHTWTDKTNYRRILADGGIVGLFATPAQADPGEIGRHGDMPPDFLSAWKVLRAQHSSKYYFGLGFGPDMGGLGKQAHPRPSARTSPVRYPYVSADGGSRIGKQHTGTRYFDVNTDGTAHYGLLPDWIESLRIQAGPDGPDVVSDLFRAAEAYTRMWERVEAYRR</sequence>
<dbReference type="Gene3D" id="3.20.20.140">
    <property type="entry name" value="Metal-dependent hydrolases"/>
    <property type="match status" value="1"/>
</dbReference>
<evidence type="ECO:0000313" key="1">
    <source>
        <dbReference type="EMBL" id="GAB17075.1"/>
    </source>
</evidence>
<dbReference type="Proteomes" id="UP000035034">
    <property type="component" value="Unassembled WGS sequence"/>
</dbReference>
<comment type="caution">
    <text evidence="1">The sequence shown here is derived from an EMBL/GenBank/DDBJ whole genome shotgun (WGS) entry which is preliminary data.</text>
</comment>
<evidence type="ECO:0000313" key="2">
    <source>
        <dbReference type="Proteomes" id="UP000035034"/>
    </source>
</evidence>
<dbReference type="InterPro" id="IPR032466">
    <property type="entry name" value="Metal_Hydrolase"/>
</dbReference>
<dbReference type="STRING" id="1077974.GOEFS_018_01070"/>
<evidence type="ECO:0008006" key="3">
    <source>
        <dbReference type="Google" id="ProtNLM"/>
    </source>
</evidence>
<reference evidence="1 2" key="1">
    <citation type="submission" date="2011-12" db="EMBL/GenBank/DDBJ databases">
        <title>Whole genome shotgun sequence of Gordonia effusa NBRC 100432.</title>
        <authorList>
            <person name="Yoshida I."/>
            <person name="Takarada H."/>
            <person name="Hosoyama A."/>
            <person name="Tsuchikane K."/>
            <person name="Katsumata H."/>
            <person name="Yamazaki S."/>
            <person name="Fujita N."/>
        </authorList>
    </citation>
    <scope>NUCLEOTIDE SEQUENCE [LARGE SCALE GENOMIC DNA]</scope>
    <source>
        <strain evidence="1 2">NBRC 100432</strain>
    </source>
</reference>
<name>H0QW74_9ACTN</name>